<feature type="compositionally biased region" description="Basic and acidic residues" evidence="1">
    <location>
        <begin position="7"/>
        <end position="21"/>
    </location>
</feature>
<dbReference type="EMBL" id="AMFJ01028904">
    <property type="protein sequence ID" value="EKD44344.1"/>
    <property type="molecule type" value="Genomic_DNA"/>
</dbReference>
<proteinExistence type="predicted"/>
<gene>
    <name evidence="2" type="ORF">ACD_71C00173G0004</name>
</gene>
<feature type="compositionally biased region" description="Basic and acidic residues" evidence="1">
    <location>
        <begin position="159"/>
        <end position="176"/>
    </location>
</feature>
<accession>K2A2U9</accession>
<feature type="compositionally biased region" description="Basic and acidic residues" evidence="1">
    <location>
        <begin position="29"/>
        <end position="41"/>
    </location>
</feature>
<feature type="region of interest" description="Disordered" evidence="1">
    <location>
        <begin position="92"/>
        <end position="176"/>
    </location>
</feature>
<reference evidence="2" key="1">
    <citation type="journal article" date="2012" name="Science">
        <title>Fermentation, hydrogen, and sulfur metabolism in multiple uncultivated bacterial phyla.</title>
        <authorList>
            <person name="Wrighton K.C."/>
            <person name="Thomas B.C."/>
            <person name="Sharon I."/>
            <person name="Miller C.S."/>
            <person name="Castelle C.J."/>
            <person name="VerBerkmoes N.C."/>
            <person name="Wilkins M.J."/>
            <person name="Hettich R.L."/>
            <person name="Lipton M.S."/>
            <person name="Williams K.H."/>
            <person name="Long P.E."/>
            <person name="Banfield J.F."/>
        </authorList>
    </citation>
    <scope>NUCLEOTIDE SEQUENCE [LARGE SCALE GENOMIC DNA]</scope>
</reference>
<name>K2A2U9_9BACT</name>
<protein>
    <submittedName>
        <fullName evidence="2">Uncharacterized protein</fullName>
    </submittedName>
</protein>
<evidence type="ECO:0000256" key="1">
    <source>
        <dbReference type="SAM" id="MobiDB-lite"/>
    </source>
</evidence>
<feature type="region of interest" description="Disordered" evidence="1">
    <location>
        <begin position="1"/>
        <end position="75"/>
    </location>
</feature>
<feature type="compositionally biased region" description="Basic and acidic residues" evidence="1">
    <location>
        <begin position="92"/>
        <end position="131"/>
    </location>
</feature>
<organism evidence="2">
    <name type="scientific">uncultured bacterium</name>
    <name type="common">gcode 4</name>
    <dbReference type="NCBI Taxonomy" id="1234023"/>
    <lineage>
        <taxon>Bacteria</taxon>
        <taxon>environmental samples</taxon>
    </lineage>
</organism>
<feature type="compositionally biased region" description="Acidic residues" evidence="1">
    <location>
        <begin position="141"/>
        <end position="158"/>
    </location>
</feature>
<feature type="non-terminal residue" evidence="2">
    <location>
        <position position="176"/>
    </location>
</feature>
<evidence type="ECO:0000313" key="2">
    <source>
        <dbReference type="EMBL" id="EKD44344.1"/>
    </source>
</evidence>
<dbReference type="AlphaFoldDB" id="K2A2U9"/>
<sequence>MFLHLASDYHNKDTGYPHSCEEREDDTESEHKSESLDHTDTEDIEDNGTGKWRDMTIPDSRPWLPESDDDGLFHIDSGSEFFFGSFKYEDIRIDREPDREDDPGDRGEREDDSKHLDDREEEKSIDHECYPSHKTGNTIDKDEEYDDSKESNETGEDNNPERIRSDFRIDGSFTRE</sequence>
<comment type="caution">
    <text evidence="2">The sequence shown here is derived from an EMBL/GenBank/DDBJ whole genome shotgun (WGS) entry which is preliminary data.</text>
</comment>